<evidence type="ECO:0000256" key="1">
    <source>
        <dbReference type="SAM" id="MobiDB-lite"/>
    </source>
</evidence>
<gene>
    <name evidence="2" type="primary">Dper\GL14604</name>
    <name evidence="2" type="ORF">Dper_GL14604</name>
</gene>
<accession>B4GVU0</accession>
<dbReference type="Proteomes" id="UP000008744">
    <property type="component" value="Unassembled WGS sequence"/>
</dbReference>
<evidence type="ECO:0000313" key="2">
    <source>
        <dbReference type="EMBL" id="EDW26785.1"/>
    </source>
</evidence>
<proteinExistence type="predicted"/>
<evidence type="ECO:0000313" key="3">
    <source>
        <dbReference type="Proteomes" id="UP000008744"/>
    </source>
</evidence>
<sequence>MAPFIRDDNPLVWNQGDQDQDQDQNQDQNPNEEPIAENEQYNELLKLYLDVLKVRASVDQNRVNRLHQRFPAYLSLLIEFANAVYRKLALINQAQTAETVMERSAVSQQIRRQIREICEFADRFMI</sequence>
<dbReference type="OMA" id="ICEFADR"/>
<protein>
    <submittedName>
        <fullName evidence="2">GL14604</fullName>
    </submittedName>
</protein>
<reference evidence="2 3" key="1">
    <citation type="journal article" date="2007" name="Nature">
        <title>Evolution of genes and genomes on the Drosophila phylogeny.</title>
        <authorList>
            <consortium name="Drosophila 12 Genomes Consortium"/>
            <person name="Clark A.G."/>
            <person name="Eisen M.B."/>
            <person name="Smith D.R."/>
            <person name="Bergman C.M."/>
            <person name="Oliver B."/>
            <person name="Markow T.A."/>
            <person name="Kaufman T.C."/>
            <person name="Kellis M."/>
            <person name="Gelbart W."/>
            <person name="Iyer V.N."/>
            <person name="Pollard D.A."/>
            <person name="Sackton T.B."/>
            <person name="Larracuente A.M."/>
            <person name="Singh N.D."/>
            <person name="Abad J.P."/>
            <person name="Abt D.N."/>
            <person name="Adryan B."/>
            <person name="Aguade M."/>
            <person name="Akashi H."/>
            <person name="Anderson W.W."/>
            <person name="Aquadro C.F."/>
            <person name="Ardell D.H."/>
            <person name="Arguello R."/>
            <person name="Artieri C.G."/>
            <person name="Barbash D.A."/>
            <person name="Barker D."/>
            <person name="Barsanti P."/>
            <person name="Batterham P."/>
            <person name="Batzoglou S."/>
            <person name="Begun D."/>
            <person name="Bhutkar A."/>
            <person name="Blanco E."/>
            <person name="Bosak S.A."/>
            <person name="Bradley R.K."/>
            <person name="Brand A.D."/>
            <person name="Brent M.R."/>
            <person name="Brooks A.N."/>
            <person name="Brown R.H."/>
            <person name="Butlin R.K."/>
            <person name="Caggese C."/>
            <person name="Calvi B.R."/>
            <person name="Bernardo de Carvalho A."/>
            <person name="Caspi A."/>
            <person name="Castrezana S."/>
            <person name="Celniker S.E."/>
            <person name="Chang J.L."/>
            <person name="Chapple C."/>
            <person name="Chatterji S."/>
            <person name="Chinwalla A."/>
            <person name="Civetta A."/>
            <person name="Clifton S.W."/>
            <person name="Comeron J.M."/>
            <person name="Costello J.C."/>
            <person name="Coyne J.A."/>
            <person name="Daub J."/>
            <person name="David R.G."/>
            <person name="Delcher A.L."/>
            <person name="Delehaunty K."/>
            <person name="Do C.B."/>
            <person name="Ebling H."/>
            <person name="Edwards K."/>
            <person name="Eickbush T."/>
            <person name="Evans J.D."/>
            <person name="Filipski A."/>
            <person name="Findeiss S."/>
            <person name="Freyhult E."/>
            <person name="Fulton L."/>
            <person name="Fulton R."/>
            <person name="Garcia A.C."/>
            <person name="Gardiner A."/>
            <person name="Garfield D.A."/>
            <person name="Garvin B.E."/>
            <person name="Gibson G."/>
            <person name="Gilbert D."/>
            <person name="Gnerre S."/>
            <person name="Godfrey J."/>
            <person name="Good R."/>
            <person name="Gotea V."/>
            <person name="Gravely B."/>
            <person name="Greenberg A.J."/>
            <person name="Griffiths-Jones S."/>
            <person name="Gross S."/>
            <person name="Guigo R."/>
            <person name="Gustafson E.A."/>
            <person name="Haerty W."/>
            <person name="Hahn M.W."/>
            <person name="Halligan D.L."/>
            <person name="Halpern A.L."/>
            <person name="Halter G.M."/>
            <person name="Han M.V."/>
            <person name="Heger A."/>
            <person name="Hillier L."/>
            <person name="Hinrichs A.S."/>
            <person name="Holmes I."/>
            <person name="Hoskins R.A."/>
            <person name="Hubisz M.J."/>
            <person name="Hultmark D."/>
            <person name="Huntley M.A."/>
            <person name="Jaffe D.B."/>
            <person name="Jagadeeshan S."/>
            <person name="Jeck W.R."/>
            <person name="Johnson J."/>
            <person name="Jones C.D."/>
            <person name="Jordan W.C."/>
            <person name="Karpen G.H."/>
            <person name="Kataoka E."/>
            <person name="Keightley P.D."/>
            <person name="Kheradpour P."/>
            <person name="Kirkness E.F."/>
            <person name="Koerich L.B."/>
            <person name="Kristiansen K."/>
            <person name="Kudrna D."/>
            <person name="Kulathinal R.J."/>
            <person name="Kumar S."/>
            <person name="Kwok R."/>
            <person name="Lander E."/>
            <person name="Langley C.H."/>
            <person name="Lapoint R."/>
            <person name="Lazzaro B.P."/>
            <person name="Lee S.J."/>
            <person name="Levesque L."/>
            <person name="Li R."/>
            <person name="Lin C.F."/>
            <person name="Lin M.F."/>
            <person name="Lindblad-Toh K."/>
            <person name="Llopart A."/>
            <person name="Long M."/>
            <person name="Low L."/>
            <person name="Lozovsky E."/>
            <person name="Lu J."/>
            <person name="Luo M."/>
            <person name="Machado C.A."/>
            <person name="Makalowski W."/>
            <person name="Marzo M."/>
            <person name="Matsuda M."/>
            <person name="Matzkin L."/>
            <person name="McAllister B."/>
            <person name="McBride C.S."/>
            <person name="McKernan B."/>
            <person name="McKernan K."/>
            <person name="Mendez-Lago M."/>
            <person name="Minx P."/>
            <person name="Mollenhauer M.U."/>
            <person name="Montooth K."/>
            <person name="Mount S.M."/>
            <person name="Mu X."/>
            <person name="Myers E."/>
            <person name="Negre B."/>
            <person name="Newfeld S."/>
            <person name="Nielsen R."/>
            <person name="Noor M.A."/>
            <person name="O'Grady P."/>
            <person name="Pachter L."/>
            <person name="Papaceit M."/>
            <person name="Parisi M.J."/>
            <person name="Parisi M."/>
            <person name="Parts L."/>
            <person name="Pedersen J.S."/>
            <person name="Pesole G."/>
            <person name="Phillippy A.M."/>
            <person name="Ponting C.P."/>
            <person name="Pop M."/>
            <person name="Porcelli D."/>
            <person name="Powell J.R."/>
            <person name="Prohaska S."/>
            <person name="Pruitt K."/>
            <person name="Puig M."/>
            <person name="Quesneville H."/>
            <person name="Ram K.R."/>
            <person name="Rand D."/>
            <person name="Rasmussen M.D."/>
            <person name="Reed L.K."/>
            <person name="Reenan R."/>
            <person name="Reily A."/>
            <person name="Remington K.A."/>
            <person name="Rieger T.T."/>
            <person name="Ritchie M.G."/>
            <person name="Robin C."/>
            <person name="Rogers Y.H."/>
            <person name="Rohde C."/>
            <person name="Rozas J."/>
            <person name="Rubenfield M.J."/>
            <person name="Ruiz A."/>
            <person name="Russo S."/>
            <person name="Salzberg S.L."/>
            <person name="Sanchez-Gracia A."/>
            <person name="Saranga D.J."/>
            <person name="Sato H."/>
            <person name="Schaeffer S.W."/>
            <person name="Schatz M.C."/>
            <person name="Schlenke T."/>
            <person name="Schwartz R."/>
            <person name="Segarra C."/>
            <person name="Singh R.S."/>
            <person name="Sirot L."/>
            <person name="Sirota M."/>
            <person name="Sisneros N.B."/>
            <person name="Smith C.D."/>
            <person name="Smith T.F."/>
            <person name="Spieth J."/>
            <person name="Stage D.E."/>
            <person name="Stark A."/>
            <person name="Stephan W."/>
            <person name="Strausberg R.L."/>
            <person name="Strempel S."/>
            <person name="Sturgill D."/>
            <person name="Sutton G."/>
            <person name="Sutton G.G."/>
            <person name="Tao W."/>
            <person name="Teichmann S."/>
            <person name="Tobari Y.N."/>
            <person name="Tomimura Y."/>
            <person name="Tsolas J.M."/>
            <person name="Valente V.L."/>
            <person name="Venter E."/>
            <person name="Venter J.C."/>
            <person name="Vicario S."/>
            <person name="Vieira F.G."/>
            <person name="Vilella A.J."/>
            <person name="Villasante A."/>
            <person name="Walenz B."/>
            <person name="Wang J."/>
            <person name="Wasserman M."/>
            <person name="Watts T."/>
            <person name="Wilson D."/>
            <person name="Wilson R.K."/>
            <person name="Wing R.A."/>
            <person name="Wolfner M.F."/>
            <person name="Wong A."/>
            <person name="Wong G.K."/>
            <person name="Wu C.I."/>
            <person name="Wu G."/>
            <person name="Yamamoto D."/>
            <person name="Yang H.P."/>
            <person name="Yang S.P."/>
            <person name="Yorke J.A."/>
            <person name="Yoshida K."/>
            <person name="Zdobnov E."/>
            <person name="Zhang P."/>
            <person name="Zhang Y."/>
            <person name="Zimin A.V."/>
            <person name="Baldwin J."/>
            <person name="Abdouelleil A."/>
            <person name="Abdulkadir J."/>
            <person name="Abebe A."/>
            <person name="Abera B."/>
            <person name="Abreu J."/>
            <person name="Acer S.C."/>
            <person name="Aftuck L."/>
            <person name="Alexander A."/>
            <person name="An P."/>
            <person name="Anderson E."/>
            <person name="Anderson S."/>
            <person name="Arachi H."/>
            <person name="Azer M."/>
            <person name="Bachantsang P."/>
            <person name="Barry A."/>
            <person name="Bayul T."/>
            <person name="Berlin A."/>
            <person name="Bessette D."/>
            <person name="Bloom T."/>
            <person name="Blye J."/>
            <person name="Boguslavskiy L."/>
            <person name="Bonnet C."/>
            <person name="Boukhgalter B."/>
            <person name="Bourzgui I."/>
            <person name="Brown A."/>
            <person name="Cahill P."/>
            <person name="Channer S."/>
            <person name="Cheshatsang Y."/>
            <person name="Chuda L."/>
            <person name="Citroen M."/>
            <person name="Collymore A."/>
            <person name="Cooke P."/>
            <person name="Costello M."/>
            <person name="D'Aco K."/>
            <person name="Daza R."/>
            <person name="De Haan G."/>
            <person name="DeGray S."/>
            <person name="DeMaso C."/>
            <person name="Dhargay N."/>
            <person name="Dooley K."/>
            <person name="Dooley E."/>
            <person name="Doricent M."/>
            <person name="Dorje P."/>
            <person name="Dorjee K."/>
            <person name="Dupes A."/>
            <person name="Elong R."/>
            <person name="Falk J."/>
            <person name="Farina A."/>
            <person name="Faro S."/>
            <person name="Ferguson D."/>
            <person name="Fisher S."/>
            <person name="Foley C.D."/>
            <person name="Franke A."/>
            <person name="Friedrich D."/>
            <person name="Gadbois L."/>
            <person name="Gearin G."/>
            <person name="Gearin C.R."/>
            <person name="Giannoukos G."/>
            <person name="Goode T."/>
            <person name="Graham J."/>
            <person name="Grandbois E."/>
            <person name="Grewal S."/>
            <person name="Gyaltsen K."/>
            <person name="Hafez N."/>
            <person name="Hagos B."/>
            <person name="Hall J."/>
            <person name="Henson C."/>
            <person name="Hollinger A."/>
            <person name="Honan T."/>
            <person name="Huard M.D."/>
            <person name="Hughes L."/>
            <person name="Hurhula B."/>
            <person name="Husby M.E."/>
            <person name="Kamat A."/>
            <person name="Kanga B."/>
            <person name="Kashin S."/>
            <person name="Khazanovich D."/>
            <person name="Kisner P."/>
            <person name="Lance K."/>
            <person name="Lara M."/>
            <person name="Lee W."/>
            <person name="Lennon N."/>
            <person name="Letendre F."/>
            <person name="LeVine R."/>
            <person name="Lipovsky A."/>
            <person name="Liu X."/>
            <person name="Liu J."/>
            <person name="Liu S."/>
            <person name="Lokyitsang T."/>
            <person name="Lokyitsang Y."/>
            <person name="Lubonja R."/>
            <person name="Lui A."/>
            <person name="MacDonald P."/>
            <person name="Magnisalis V."/>
            <person name="Maru K."/>
            <person name="Matthews C."/>
            <person name="McCusker W."/>
            <person name="McDonough S."/>
            <person name="Mehta T."/>
            <person name="Meldrim J."/>
            <person name="Meneus L."/>
            <person name="Mihai O."/>
            <person name="Mihalev A."/>
            <person name="Mihova T."/>
            <person name="Mittelman R."/>
            <person name="Mlenga V."/>
            <person name="Montmayeur A."/>
            <person name="Mulrain L."/>
            <person name="Navidi A."/>
            <person name="Naylor J."/>
            <person name="Negash T."/>
            <person name="Nguyen T."/>
            <person name="Nguyen N."/>
            <person name="Nicol R."/>
            <person name="Norbu C."/>
            <person name="Norbu N."/>
            <person name="Novod N."/>
            <person name="O'Neill B."/>
            <person name="Osman S."/>
            <person name="Markiewicz E."/>
            <person name="Oyono O.L."/>
            <person name="Patti C."/>
            <person name="Phunkhang P."/>
            <person name="Pierre F."/>
            <person name="Priest M."/>
            <person name="Raghuraman S."/>
            <person name="Rege F."/>
            <person name="Reyes R."/>
            <person name="Rise C."/>
            <person name="Rogov P."/>
            <person name="Ross K."/>
            <person name="Ryan E."/>
            <person name="Settipalli S."/>
            <person name="Shea T."/>
            <person name="Sherpa N."/>
            <person name="Shi L."/>
            <person name="Shih D."/>
            <person name="Sparrow T."/>
            <person name="Spaulding J."/>
            <person name="Stalker J."/>
            <person name="Stange-Thomann N."/>
            <person name="Stavropoulos S."/>
            <person name="Stone C."/>
            <person name="Strader C."/>
            <person name="Tesfaye S."/>
            <person name="Thomson T."/>
            <person name="Thoulutsang Y."/>
            <person name="Thoulutsang D."/>
            <person name="Topham K."/>
            <person name="Topping I."/>
            <person name="Tsamla T."/>
            <person name="Vassiliev H."/>
            <person name="Vo A."/>
            <person name="Wangchuk T."/>
            <person name="Wangdi T."/>
            <person name="Weiand M."/>
            <person name="Wilkinson J."/>
            <person name="Wilson A."/>
            <person name="Yadav S."/>
            <person name="Young G."/>
            <person name="Yu Q."/>
            <person name="Zembek L."/>
            <person name="Zhong D."/>
            <person name="Zimmer A."/>
            <person name="Zwirko Z."/>
            <person name="Jaffe D.B."/>
            <person name="Alvarez P."/>
            <person name="Brockman W."/>
            <person name="Butler J."/>
            <person name="Chin C."/>
            <person name="Gnerre S."/>
            <person name="Grabherr M."/>
            <person name="Kleber M."/>
            <person name="Mauceli E."/>
            <person name="MacCallum I."/>
        </authorList>
    </citation>
    <scope>NUCLEOTIDE SEQUENCE [LARGE SCALE GENOMIC DNA]</scope>
    <source>
        <strain evidence="3">MSH-3 / Tucson 14011-0111.49</strain>
    </source>
</reference>
<keyword evidence="3" id="KW-1185">Reference proteome</keyword>
<dbReference type="AlphaFoldDB" id="B4GVU0"/>
<dbReference type="EMBL" id="CH479193">
    <property type="protein sequence ID" value="EDW26785.1"/>
    <property type="molecule type" value="Genomic_DNA"/>
</dbReference>
<dbReference type="PhylomeDB" id="B4GVU0"/>
<organism evidence="3">
    <name type="scientific">Drosophila persimilis</name>
    <name type="common">Fruit fly</name>
    <dbReference type="NCBI Taxonomy" id="7234"/>
    <lineage>
        <taxon>Eukaryota</taxon>
        <taxon>Metazoa</taxon>
        <taxon>Ecdysozoa</taxon>
        <taxon>Arthropoda</taxon>
        <taxon>Hexapoda</taxon>
        <taxon>Insecta</taxon>
        <taxon>Pterygota</taxon>
        <taxon>Neoptera</taxon>
        <taxon>Endopterygota</taxon>
        <taxon>Diptera</taxon>
        <taxon>Brachycera</taxon>
        <taxon>Muscomorpha</taxon>
        <taxon>Ephydroidea</taxon>
        <taxon>Drosophilidae</taxon>
        <taxon>Drosophila</taxon>
        <taxon>Sophophora</taxon>
    </lineage>
</organism>
<dbReference type="HOGENOM" id="CLU_1983897_0_0_1"/>
<name>B4GVU0_DROPE</name>
<feature type="region of interest" description="Disordered" evidence="1">
    <location>
        <begin position="1"/>
        <end position="37"/>
    </location>
</feature>